<dbReference type="InterPro" id="IPR011029">
    <property type="entry name" value="DEATH-like_dom_sf"/>
</dbReference>
<dbReference type="PROSITE" id="PS50017">
    <property type="entry name" value="DEATH_DOMAIN"/>
    <property type="match status" value="1"/>
</dbReference>
<feature type="domain" description="Death" evidence="2">
    <location>
        <begin position="375"/>
        <end position="442"/>
    </location>
</feature>
<feature type="non-terminal residue" evidence="3">
    <location>
        <position position="1"/>
    </location>
</feature>
<name>A0AA35R0D8_GEOBA</name>
<dbReference type="GO" id="GO:0007165">
    <property type="term" value="P:signal transduction"/>
    <property type="evidence" value="ECO:0007669"/>
    <property type="project" value="InterPro"/>
</dbReference>
<reference evidence="3" key="1">
    <citation type="submission" date="2023-03" db="EMBL/GenBank/DDBJ databases">
        <authorList>
            <person name="Steffen K."/>
            <person name="Cardenas P."/>
        </authorList>
    </citation>
    <scope>NUCLEOTIDE SEQUENCE</scope>
</reference>
<dbReference type="InterPro" id="IPR000488">
    <property type="entry name" value="Death_dom"/>
</dbReference>
<proteinExistence type="predicted"/>
<feature type="compositionally biased region" description="Polar residues" evidence="1">
    <location>
        <begin position="445"/>
        <end position="461"/>
    </location>
</feature>
<gene>
    <name evidence="3" type="ORF">GBAR_LOCUS2658</name>
</gene>
<feature type="region of interest" description="Disordered" evidence="1">
    <location>
        <begin position="442"/>
        <end position="461"/>
    </location>
</feature>
<dbReference type="AlphaFoldDB" id="A0AA35R0D8"/>
<evidence type="ECO:0000313" key="4">
    <source>
        <dbReference type="Proteomes" id="UP001174909"/>
    </source>
</evidence>
<dbReference type="EMBL" id="CASHTH010000367">
    <property type="protein sequence ID" value="CAI7999224.1"/>
    <property type="molecule type" value="Genomic_DNA"/>
</dbReference>
<feature type="compositionally biased region" description="Polar residues" evidence="1">
    <location>
        <begin position="710"/>
        <end position="720"/>
    </location>
</feature>
<feature type="region of interest" description="Disordered" evidence="1">
    <location>
        <begin position="477"/>
        <end position="506"/>
    </location>
</feature>
<sequence length="759" mass="82532">MTEDCTHDKTEVVRSEGVVCLSDIDTMRTEYQISGPTPVTSRENGALHEMVTELASLTALRLATYDVQSAAANTTKGTNNKINLTAEFIESTTAQGCFVVLECEYGNPDVLRAILLPNDSSTSVESTIDNILSSTYHVLVYDLEEDGRPNSHPAVEQNTIVTVTGNGPFTDAESHFMNNGSLYWNGTAVNVRCEFKEDGSTPSMDIGVSTVSFLIVIIAIAQLMSNGGGTQQQIDVYAEGPPTQYVSTPPQMSKQKGIYTDVEPSTSAVQPPIPEEYQEIDFSTRRLTSELLDIGTTHKMARSAYAVMGPLPAGRPKPLEMDTRTQCPYVTILPHATTPVNDNGNRDNKNADQATPKGPPTVESVMSLLWGVAGRWKEIAEGLEFDEDLIDEIDTNNDMNEGCLQVCVEIWVTKLQPSWKKLSRVLKELGEVELARQALNKEPQEQWQVPSRQTSDTSSSGVVADASVFGEVLPGVKETVAPDDGNNEDGCRGGKKTMPNDCSSGEQDARSVFFAYPALHEGGPTVSESCDEDEETKCDVGTEATVQSEEREKVTIVSGTGLFDFPYKPTLEEFHVLPPLEGNDDPDFAQDPVSLHGADDDYHSGSISSGRQKSAATLDTAKVVGRDFITGDVVVVPQQCTGFSGITGPEETDTTRGPFRQPAKEVDSLSCVSMRVSRVQEGLGSTRQSTFLLVFLLDKDTEEKPAPTNPRGTDSPSNYHKTPLHPSPAQRSHLFNCRRTTHPLLHLTLSRNGKGSIPQ</sequence>
<evidence type="ECO:0000259" key="2">
    <source>
        <dbReference type="PROSITE" id="PS50017"/>
    </source>
</evidence>
<protein>
    <recommendedName>
        <fullName evidence="2">Death domain-containing protein</fullName>
    </recommendedName>
</protein>
<feature type="region of interest" description="Disordered" evidence="1">
    <location>
        <begin position="702"/>
        <end position="731"/>
    </location>
</feature>
<evidence type="ECO:0000256" key="1">
    <source>
        <dbReference type="SAM" id="MobiDB-lite"/>
    </source>
</evidence>
<comment type="caution">
    <text evidence="3">The sequence shown here is derived from an EMBL/GenBank/DDBJ whole genome shotgun (WGS) entry which is preliminary data.</text>
</comment>
<keyword evidence="4" id="KW-1185">Reference proteome</keyword>
<dbReference type="Gene3D" id="1.10.533.10">
    <property type="entry name" value="Death Domain, Fas"/>
    <property type="match status" value="1"/>
</dbReference>
<organism evidence="3 4">
    <name type="scientific">Geodia barretti</name>
    <name type="common">Barrett's horny sponge</name>
    <dbReference type="NCBI Taxonomy" id="519541"/>
    <lineage>
        <taxon>Eukaryota</taxon>
        <taxon>Metazoa</taxon>
        <taxon>Porifera</taxon>
        <taxon>Demospongiae</taxon>
        <taxon>Heteroscleromorpha</taxon>
        <taxon>Tetractinellida</taxon>
        <taxon>Astrophorina</taxon>
        <taxon>Geodiidae</taxon>
        <taxon>Geodia</taxon>
    </lineage>
</organism>
<accession>A0AA35R0D8</accession>
<dbReference type="Proteomes" id="UP001174909">
    <property type="component" value="Unassembled WGS sequence"/>
</dbReference>
<evidence type="ECO:0000313" key="3">
    <source>
        <dbReference type="EMBL" id="CAI7999224.1"/>
    </source>
</evidence>
<feature type="region of interest" description="Disordered" evidence="1">
    <location>
        <begin position="335"/>
        <end position="361"/>
    </location>
</feature>
<dbReference type="CDD" id="cd01670">
    <property type="entry name" value="Death"/>
    <property type="match status" value="1"/>
</dbReference>